<dbReference type="RefSeq" id="WP_042402576.1">
    <property type="nucleotide sequence ID" value="NZ_CYYT01000062.1"/>
</dbReference>
<evidence type="ECO:0000256" key="5">
    <source>
        <dbReference type="ARBA" id="ARBA00022989"/>
    </source>
</evidence>
<evidence type="ECO:0000313" key="9">
    <source>
        <dbReference type="EMBL" id="CUO84578.1"/>
    </source>
</evidence>
<evidence type="ECO:0000256" key="4">
    <source>
        <dbReference type="ARBA" id="ARBA00022692"/>
    </source>
</evidence>
<dbReference type="PANTHER" id="PTHR42709:SF6">
    <property type="entry name" value="UNDECAPRENYL PHOSPHATE TRANSPORTER A"/>
    <property type="match status" value="1"/>
</dbReference>
<dbReference type="GO" id="GO:0005886">
    <property type="term" value="C:plasma membrane"/>
    <property type="evidence" value="ECO:0007669"/>
    <property type="project" value="UniProtKB-SubCell"/>
</dbReference>
<dbReference type="Pfam" id="PF09335">
    <property type="entry name" value="VTT_dom"/>
    <property type="match status" value="1"/>
</dbReference>
<dbReference type="EMBL" id="CYZV01000065">
    <property type="protein sequence ID" value="CUO84578.1"/>
    <property type="molecule type" value="Genomic_DNA"/>
</dbReference>
<feature type="domain" description="VTT" evidence="8">
    <location>
        <begin position="32"/>
        <end position="158"/>
    </location>
</feature>
<organism evidence="9 10">
    <name type="scientific">Clostridium disporicum</name>
    <dbReference type="NCBI Taxonomy" id="84024"/>
    <lineage>
        <taxon>Bacteria</taxon>
        <taxon>Bacillati</taxon>
        <taxon>Bacillota</taxon>
        <taxon>Clostridia</taxon>
        <taxon>Eubacteriales</taxon>
        <taxon>Clostridiaceae</taxon>
        <taxon>Clostridium</taxon>
    </lineage>
</organism>
<evidence type="ECO:0000256" key="6">
    <source>
        <dbReference type="ARBA" id="ARBA00023136"/>
    </source>
</evidence>
<evidence type="ECO:0000256" key="1">
    <source>
        <dbReference type="ARBA" id="ARBA00004651"/>
    </source>
</evidence>
<evidence type="ECO:0000313" key="10">
    <source>
        <dbReference type="Proteomes" id="UP000095558"/>
    </source>
</evidence>
<evidence type="ECO:0000256" key="7">
    <source>
        <dbReference type="SAM" id="Phobius"/>
    </source>
</evidence>
<evidence type="ECO:0000259" key="8">
    <source>
        <dbReference type="Pfam" id="PF09335"/>
    </source>
</evidence>
<dbReference type="Proteomes" id="UP000095558">
    <property type="component" value="Unassembled WGS sequence"/>
</dbReference>
<keyword evidence="6 7" id="KW-0472">Membrane</keyword>
<evidence type="ECO:0000256" key="3">
    <source>
        <dbReference type="ARBA" id="ARBA00022475"/>
    </source>
</evidence>
<keyword evidence="4 7" id="KW-0812">Transmembrane</keyword>
<gene>
    <name evidence="9" type="primary">dedA_3</name>
    <name evidence="9" type="ORF">ERS852470_03534</name>
</gene>
<dbReference type="AlphaFoldDB" id="A0A174KH31"/>
<dbReference type="PANTHER" id="PTHR42709">
    <property type="entry name" value="ALKALINE PHOSPHATASE LIKE PROTEIN"/>
    <property type="match status" value="1"/>
</dbReference>
<comment type="similarity">
    <text evidence="2">Belongs to the DedA family.</text>
</comment>
<accession>A0A174KH31</accession>
<keyword evidence="5 7" id="KW-1133">Transmembrane helix</keyword>
<feature type="transmembrane region" description="Helical" evidence="7">
    <location>
        <begin position="112"/>
        <end position="131"/>
    </location>
</feature>
<protein>
    <submittedName>
        <fullName evidence="9">DedA family membrane protein</fullName>
    </submittedName>
</protein>
<evidence type="ECO:0000256" key="2">
    <source>
        <dbReference type="ARBA" id="ARBA00010792"/>
    </source>
</evidence>
<dbReference type="GeneID" id="83013363"/>
<proteinExistence type="inferred from homology"/>
<dbReference type="InterPro" id="IPR032816">
    <property type="entry name" value="VTT_dom"/>
</dbReference>
<reference evidence="9 10" key="1">
    <citation type="submission" date="2015-09" db="EMBL/GenBank/DDBJ databases">
        <authorList>
            <consortium name="Pathogen Informatics"/>
        </authorList>
    </citation>
    <scope>NUCLEOTIDE SEQUENCE [LARGE SCALE GENOMIC DNA]</scope>
    <source>
        <strain evidence="9 10">2789STDY5834855</strain>
    </source>
</reference>
<feature type="transmembrane region" description="Helical" evidence="7">
    <location>
        <begin position="30"/>
        <end position="48"/>
    </location>
</feature>
<keyword evidence="3" id="KW-1003">Cell membrane</keyword>
<sequence length="164" mass="18824">MDIKEMISVLSSHNIYIIFIIMFLESLNLTGIPSTIILPAIGILISLNNLSIIKILLLTIFASILGNIVFYFISYKFGSKIYDYLYNKFPKLQKCFDKAMNMSNKYGTKICLFGRLIPSIRSWISLVAGIFKVKLRDFLLYSSIGIFIWDILLILVGYLIPIKY</sequence>
<comment type="subcellular location">
    <subcellularLocation>
        <location evidence="1">Cell membrane</location>
        <topology evidence="1">Multi-pass membrane protein</topology>
    </subcellularLocation>
</comment>
<dbReference type="InterPro" id="IPR051311">
    <property type="entry name" value="DedA_domain"/>
</dbReference>
<dbReference type="OrthoDB" id="9813426at2"/>
<feature type="transmembrane region" description="Helical" evidence="7">
    <location>
        <begin position="55"/>
        <end position="73"/>
    </location>
</feature>
<name>A0A174KH31_9CLOT</name>
<feature type="transmembrane region" description="Helical" evidence="7">
    <location>
        <begin position="138"/>
        <end position="160"/>
    </location>
</feature>